<organism evidence="1">
    <name type="scientific">Arundo donax</name>
    <name type="common">Giant reed</name>
    <name type="synonym">Donax arundinaceus</name>
    <dbReference type="NCBI Taxonomy" id="35708"/>
    <lineage>
        <taxon>Eukaryota</taxon>
        <taxon>Viridiplantae</taxon>
        <taxon>Streptophyta</taxon>
        <taxon>Embryophyta</taxon>
        <taxon>Tracheophyta</taxon>
        <taxon>Spermatophyta</taxon>
        <taxon>Magnoliopsida</taxon>
        <taxon>Liliopsida</taxon>
        <taxon>Poales</taxon>
        <taxon>Poaceae</taxon>
        <taxon>PACMAD clade</taxon>
        <taxon>Arundinoideae</taxon>
        <taxon>Arundineae</taxon>
        <taxon>Arundo</taxon>
    </lineage>
</organism>
<dbReference type="AlphaFoldDB" id="A0A0A9C330"/>
<name>A0A0A9C330_ARUDO</name>
<accession>A0A0A9C330</accession>
<dbReference type="EMBL" id="GBRH01230100">
    <property type="protein sequence ID" value="JAD67795.1"/>
    <property type="molecule type" value="Transcribed_RNA"/>
</dbReference>
<evidence type="ECO:0000313" key="1">
    <source>
        <dbReference type="EMBL" id="JAD67795.1"/>
    </source>
</evidence>
<proteinExistence type="predicted"/>
<protein>
    <submittedName>
        <fullName evidence="1">Uncharacterized protein</fullName>
    </submittedName>
</protein>
<sequence length="29" mass="3416">MISCSGEAYNNLAYFIHVNKPLKTLLCWW</sequence>
<reference evidence="1" key="2">
    <citation type="journal article" date="2015" name="Data Brief">
        <title>Shoot transcriptome of the giant reed, Arundo donax.</title>
        <authorList>
            <person name="Barrero R.A."/>
            <person name="Guerrero F.D."/>
            <person name="Moolhuijzen P."/>
            <person name="Goolsby J.A."/>
            <person name="Tidwell J."/>
            <person name="Bellgard S.E."/>
            <person name="Bellgard M.I."/>
        </authorList>
    </citation>
    <scope>NUCLEOTIDE SEQUENCE</scope>
    <source>
        <tissue evidence="1">Shoot tissue taken approximately 20 cm above the soil surface</tissue>
    </source>
</reference>
<reference evidence="1" key="1">
    <citation type="submission" date="2014-09" db="EMBL/GenBank/DDBJ databases">
        <authorList>
            <person name="Magalhaes I.L.F."/>
            <person name="Oliveira U."/>
            <person name="Santos F.R."/>
            <person name="Vidigal T.H.D.A."/>
            <person name="Brescovit A.D."/>
            <person name="Santos A.J."/>
        </authorList>
    </citation>
    <scope>NUCLEOTIDE SEQUENCE</scope>
    <source>
        <tissue evidence="1">Shoot tissue taken approximately 20 cm above the soil surface</tissue>
    </source>
</reference>